<feature type="region of interest" description="Disordered" evidence="1">
    <location>
        <begin position="232"/>
        <end position="260"/>
    </location>
</feature>
<sequence>MTETDLDRAHAAMEAAPDDDVLRLAFFERLADGELFMLLEKEADGDNVEPRIFEVEEQGFVLVFDRIERLSGFAGDVTPYVSLSGRALAAMLAGQGIGIGLNLDMGPAASLLPPEAVDWLAGTTARAPEAAEGRIRSISPPTGLPEVLLPALDRKLATATGLAPYAYLVSVEYDGGTKGHLLGFVDAVPGAEGALAGAVGEALSFSGIEAGELDVAFFASGHPMTEALARQGLRFDLPERARPAERKAPGSDPDAPPRLR</sequence>
<keyword evidence="3" id="KW-1185">Reference proteome</keyword>
<gene>
    <name evidence="2" type="ORF">FHY64_15600</name>
</gene>
<organism evidence="2 3">
    <name type="scientific">Pelagovum pacificum</name>
    <dbReference type="NCBI Taxonomy" id="2588711"/>
    <lineage>
        <taxon>Bacteria</taxon>
        <taxon>Pseudomonadati</taxon>
        <taxon>Pseudomonadota</taxon>
        <taxon>Alphaproteobacteria</taxon>
        <taxon>Rhodobacterales</taxon>
        <taxon>Paracoccaceae</taxon>
        <taxon>Pelagovum</taxon>
    </lineage>
</organism>
<evidence type="ECO:0000256" key="1">
    <source>
        <dbReference type="SAM" id="MobiDB-lite"/>
    </source>
</evidence>
<dbReference type="OrthoDB" id="7831317at2"/>
<feature type="compositionally biased region" description="Basic and acidic residues" evidence="1">
    <location>
        <begin position="236"/>
        <end position="260"/>
    </location>
</feature>
<name>A0A5C5GCW7_9RHOB</name>
<accession>A0A5C5GCW7</accession>
<dbReference type="Proteomes" id="UP000314011">
    <property type="component" value="Unassembled WGS sequence"/>
</dbReference>
<dbReference type="EMBL" id="VFFF01000002">
    <property type="protein sequence ID" value="TNY31439.1"/>
    <property type="molecule type" value="Genomic_DNA"/>
</dbReference>
<proteinExistence type="predicted"/>
<evidence type="ECO:0000313" key="2">
    <source>
        <dbReference type="EMBL" id="TNY31439.1"/>
    </source>
</evidence>
<reference evidence="2 3" key="1">
    <citation type="submission" date="2019-06" db="EMBL/GenBank/DDBJ databases">
        <title>Genome of new Rhodobacteraceae sp. SM1903.</title>
        <authorList>
            <person name="Ren X."/>
        </authorList>
    </citation>
    <scope>NUCLEOTIDE SEQUENCE [LARGE SCALE GENOMIC DNA]</scope>
    <source>
        <strain evidence="2 3">SM1903</strain>
    </source>
</reference>
<dbReference type="RefSeq" id="WP_140196421.1">
    <property type="nucleotide sequence ID" value="NZ_CP065915.1"/>
</dbReference>
<evidence type="ECO:0000313" key="3">
    <source>
        <dbReference type="Proteomes" id="UP000314011"/>
    </source>
</evidence>
<comment type="caution">
    <text evidence="2">The sequence shown here is derived from an EMBL/GenBank/DDBJ whole genome shotgun (WGS) entry which is preliminary data.</text>
</comment>
<protein>
    <submittedName>
        <fullName evidence="2">SseB family protein</fullName>
    </submittedName>
</protein>
<dbReference type="AlphaFoldDB" id="A0A5C5GCW7"/>